<dbReference type="OrthoDB" id="379355at2759"/>
<evidence type="ECO:0000256" key="1">
    <source>
        <dbReference type="SAM" id="Phobius"/>
    </source>
</evidence>
<accession>A0A6V7SXK5</accession>
<evidence type="ECO:0000313" key="2">
    <source>
        <dbReference type="EMBL" id="CAD2104334.1"/>
    </source>
</evidence>
<evidence type="ECO:0000313" key="3">
    <source>
        <dbReference type="Proteomes" id="UP000515268"/>
    </source>
</evidence>
<keyword evidence="3" id="KW-1185">Reference proteome</keyword>
<name>A0A6V7SXK5_PLAVN</name>
<keyword evidence="1" id="KW-0812">Transmembrane</keyword>
<feature type="transmembrane region" description="Helical" evidence="1">
    <location>
        <begin position="6"/>
        <end position="24"/>
    </location>
</feature>
<dbReference type="EMBL" id="LR865414">
    <property type="protein sequence ID" value="CAD2104334.1"/>
    <property type="molecule type" value="Genomic_DNA"/>
</dbReference>
<sequence length="96" mass="11218">MPVFTFKLAVSYIHFLLIFLYFIIFKMRSCYSHKGVSPGKHPLRSIKCDKIGQEDIQSINNGVYTDCSLCGIIHKDPHTQKLYPLRKDQHRDNSKF</sequence>
<dbReference type="VEuPathDB" id="PlasmoDB:PVPCR_0902480"/>
<gene>
    <name evidence="2" type="ORF">PVPCR_0902480</name>
</gene>
<keyword evidence="1" id="KW-0472">Membrane</keyword>
<organism evidence="2 3">
    <name type="scientific">Plasmodium vinckei petteri</name>
    <dbReference type="NCBI Taxonomy" id="138298"/>
    <lineage>
        <taxon>Eukaryota</taxon>
        <taxon>Sar</taxon>
        <taxon>Alveolata</taxon>
        <taxon>Apicomplexa</taxon>
        <taxon>Aconoidasida</taxon>
        <taxon>Haemosporida</taxon>
        <taxon>Plasmodiidae</taxon>
        <taxon>Plasmodium</taxon>
        <taxon>Plasmodium (Vinckeia)</taxon>
    </lineage>
</organism>
<protein>
    <submittedName>
        <fullName evidence="2">Uncharacterized protein</fullName>
    </submittedName>
</protein>
<reference evidence="2 3" key="1">
    <citation type="submission" date="2020-08" db="EMBL/GenBank/DDBJ databases">
        <authorList>
            <person name="Ramaprasad A."/>
        </authorList>
    </citation>
    <scope>NUCLEOTIDE SEQUENCE [LARGE SCALE GENOMIC DNA]</scope>
</reference>
<dbReference type="Proteomes" id="UP000515268">
    <property type="component" value="Chromosome PVPCR_09"/>
</dbReference>
<keyword evidence="1" id="KW-1133">Transmembrane helix</keyword>
<proteinExistence type="predicted"/>
<dbReference type="AlphaFoldDB" id="A0A6V7SXK5"/>